<dbReference type="EMBL" id="JASCZI010133641">
    <property type="protein sequence ID" value="MED6167066.1"/>
    <property type="molecule type" value="Genomic_DNA"/>
</dbReference>
<evidence type="ECO:0000313" key="1">
    <source>
        <dbReference type="EMBL" id="MED6167066.1"/>
    </source>
</evidence>
<organism evidence="1 2">
    <name type="scientific">Stylosanthes scabra</name>
    <dbReference type="NCBI Taxonomy" id="79078"/>
    <lineage>
        <taxon>Eukaryota</taxon>
        <taxon>Viridiplantae</taxon>
        <taxon>Streptophyta</taxon>
        <taxon>Embryophyta</taxon>
        <taxon>Tracheophyta</taxon>
        <taxon>Spermatophyta</taxon>
        <taxon>Magnoliopsida</taxon>
        <taxon>eudicotyledons</taxon>
        <taxon>Gunneridae</taxon>
        <taxon>Pentapetalae</taxon>
        <taxon>rosids</taxon>
        <taxon>fabids</taxon>
        <taxon>Fabales</taxon>
        <taxon>Fabaceae</taxon>
        <taxon>Papilionoideae</taxon>
        <taxon>50 kb inversion clade</taxon>
        <taxon>dalbergioids sensu lato</taxon>
        <taxon>Dalbergieae</taxon>
        <taxon>Pterocarpus clade</taxon>
        <taxon>Stylosanthes</taxon>
    </lineage>
</organism>
<sequence length="54" mass="6295">MMKQALLHLLNETHLARARSSTCDIYRISTWTLYLVQVVERVVLAAVHKHHKGR</sequence>
<proteinExistence type="predicted"/>
<dbReference type="Proteomes" id="UP001341840">
    <property type="component" value="Unassembled WGS sequence"/>
</dbReference>
<keyword evidence="2" id="KW-1185">Reference proteome</keyword>
<evidence type="ECO:0000313" key="2">
    <source>
        <dbReference type="Proteomes" id="UP001341840"/>
    </source>
</evidence>
<protein>
    <submittedName>
        <fullName evidence="1">Uncharacterized protein</fullName>
    </submittedName>
</protein>
<feature type="non-terminal residue" evidence="1">
    <location>
        <position position="54"/>
    </location>
</feature>
<accession>A0ABU6V3Z2</accession>
<name>A0ABU6V3Z2_9FABA</name>
<gene>
    <name evidence="1" type="ORF">PIB30_115538</name>
</gene>
<reference evidence="1 2" key="1">
    <citation type="journal article" date="2023" name="Plants (Basel)">
        <title>Bridging the Gap: Combining Genomics and Transcriptomics Approaches to Understand Stylosanthes scabra, an Orphan Legume from the Brazilian Caatinga.</title>
        <authorList>
            <person name="Ferreira-Neto J.R.C."/>
            <person name="da Silva M.D."/>
            <person name="Binneck E."/>
            <person name="de Melo N.F."/>
            <person name="da Silva R.H."/>
            <person name="de Melo A.L.T.M."/>
            <person name="Pandolfi V."/>
            <person name="Bustamante F.O."/>
            <person name="Brasileiro-Vidal A.C."/>
            <person name="Benko-Iseppon A.M."/>
        </authorList>
    </citation>
    <scope>NUCLEOTIDE SEQUENCE [LARGE SCALE GENOMIC DNA]</scope>
    <source>
        <tissue evidence="1">Leaves</tissue>
    </source>
</reference>
<comment type="caution">
    <text evidence="1">The sequence shown here is derived from an EMBL/GenBank/DDBJ whole genome shotgun (WGS) entry which is preliminary data.</text>
</comment>